<evidence type="ECO:0000313" key="2">
    <source>
        <dbReference type="Proteomes" id="UP000299102"/>
    </source>
</evidence>
<dbReference type="OrthoDB" id="261614at2759"/>
<proteinExistence type="predicted"/>
<comment type="caution">
    <text evidence="1">The sequence shown here is derived from an EMBL/GenBank/DDBJ whole genome shotgun (WGS) entry which is preliminary data.</text>
</comment>
<organism evidence="1 2">
    <name type="scientific">Eumeta variegata</name>
    <name type="common">Bagworm moth</name>
    <name type="synonym">Eumeta japonica</name>
    <dbReference type="NCBI Taxonomy" id="151549"/>
    <lineage>
        <taxon>Eukaryota</taxon>
        <taxon>Metazoa</taxon>
        <taxon>Ecdysozoa</taxon>
        <taxon>Arthropoda</taxon>
        <taxon>Hexapoda</taxon>
        <taxon>Insecta</taxon>
        <taxon>Pterygota</taxon>
        <taxon>Neoptera</taxon>
        <taxon>Endopterygota</taxon>
        <taxon>Lepidoptera</taxon>
        <taxon>Glossata</taxon>
        <taxon>Ditrysia</taxon>
        <taxon>Tineoidea</taxon>
        <taxon>Psychidae</taxon>
        <taxon>Oiketicinae</taxon>
        <taxon>Eumeta</taxon>
    </lineage>
</organism>
<keyword evidence="2" id="KW-1185">Reference proteome</keyword>
<reference evidence="1 2" key="1">
    <citation type="journal article" date="2019" name="Commun. Biol.">
        <title>The bagworm genome reveals a unique fibroin gene that provides high tensile strength.</title>
        <authorList>
            <person name="Kono N."/>
            <person name="Nakamura H."/>
            <person name="Ohtoshi R."/>
            <person name="Tomita M."/>
            <person name="Numata K."/>
            <person name="Arakawa K."/>
        </authorList>
    </citation>
    <scope>NUCLEOTIDE SEQUENCE [LARGE SCALE GENOMIC DNA]</scope>
</reference>
<accession>A0A4C1X5S1</accession>
<sequence>MIPSPGAGARGRVLPAKCDHFAERSPTWILASVPMRVSPVHVKLFGIKRDVCQNLISVIKPMAPYFLLRKSGLSPRHTTFAQYKLGERFFGNALPACQNTLSICLAEWVQGNSLICYGGLSIRWQYDVGLRAIFVPWVYSRVTREYGWKSHKNNKNFEELSLLFKDLISSTQKLVCLCLFAVPWCTCLANSADRLCKSSYISKHTPAPPPLMLDAASKLNKFSRIRKKGVALGDKTYSVKMKVEKDFIKADSANLPKVDSFMIANFFASNPDFCSAEFRNVKTSVSSRQSYGDDDIGYVQLKRDHTLCTVKCAHKRPLAGVASAGGLVAPPVCCPHSKLSIRNGVCSDVCARSGRALADFEFRRVRRSSSRSERSAGYVAC</sequence>
<gene>
    <name evidence="1" type="ORF">EVAR_48077_1</name>
</gene>
<dbReference type="Proteomes" id="UP000299102">
    <property type="component" value="Unassembled WGS sequence"/>
</dbReference>
<evidence type="ECO:0000313" key="1">
    <source>
        <dbReference type="EMBL" id="GBP59101.1"/>
    </source>
</evidence>
<dbReference type="AlphaFoldDB" id="A0A4C1X5S1"/>
<dbReference type="EMBL" id="BGZK01000752">
    <property type="protein sequence ID" value="GBP59101.1"/>
    <property type="molecule type" value="Genomic_DNA"/>
</dbReference>
<protein>
    <submittedName>
        <fullName evidence="1">Uncharacterized protein</fullName>
    </submittedName>
</protein>
<name>A0A4C1X5S1_EUMVA</name>